<evidence type="ECO:0000259" key="5">
    <source>
        <dbReference type="Pfam" id="PF25789"/>
    </source>
</evidence>
<dbReference type="VEuPathDB" id="FungiDB:YALI1_F11956g"/>
<keyword evidence="3" id="KW-0963">Cytoplasm</keyword>
<dbReference type="GO" id="GO:0031417">
    <property type="term" value="C:NatC complex"/>
    <property type="evidence" value="ECO:0007669"/>
    <property type="project" value="InterPro"/>
</dbReference>
<evidence type="ECO:0000313" key="6">
    <source>
        <dbReference type="EMBL" id="RDW28515.1"/>
    </source>
</evidence>
<dbReference type="InterPro" id="IPR057983">
    <property type="entry name" value="NAA35-like_N"/>
</dbReference>
<proteinExistence type="inferred from homology"/>
<comment type="subcellular location">
    <subcellularLocation>
        <location evidence="1">Cytoplasm</location>
    </subcellularLocation>
</comment>
<feature type="domain" description="NAA35-like N-terminal" evidence="4">
    <location>
        <begin position="31"/>
        <end position="181"/>
    </location>
</feature>
<evidence type="ECO:0000256" key="3">
    <source>
        <dbReference type="ARBA" id="ARBA00022490"/>
    </source>
</evidence>
<reference evidence="6 7" key="1">
    <citation type="submission" date="2018-07" db="EMBL/GenBank/DDBJ databases">
        <title>Draft Genome Assemblies for Five Robust Yarrowia lipolytica Strains Exhibiting High Lipid Production and Pentose Sugar Utilization and Sugar Alcohol Secretion from Undetoxified Lignocellulosic Biomass Hydrolysates.</title>
        <authorList>
            <consortium name="DOE Joint Genome Institute"/>
            <person name="Walker C."/>
            <person name="Ryu S."/>
            <person name="Na H."/>
            <person name="Zane M."/>
            <person name="LaButti K."/>
            <person name="Lipzen A."/>
            <person name="Haridas S."/>
            <person name="Barry K."/>
            <person name="Grigoriev I.V."/>
            <person name="Quarterman J."/>
            <person name="Slininger P."/>
            <person name="Dien B."/>
            <person name="Trinh C.T."/>
        </authorList>
    </citation>
    <scope>NUCLEOTIDE SEQUENCE [LARGE SCALE GENOMIC DNA]</scope>
    <source>
        <strain evidence="6 7">YB392</strain>
    </source>
</reference>
<evidence type="ECO:0000313" key="7">
    <source>
        <dbReference type="Proteomes" id="UP000256601"/>
    </source>
</evidence>
<dbReference type="PANTHER" id="PTHR21373:SF0">
    <property type="entry name" value="N-ALPHA-ACETYLTRANSFERASE 35, NATC AUXILIARY SUBUNIT"/>
    <property type="match status" value="1"/>
</dbReference>
<dbReference type="PANTHER" id="PTHR21373">
    <property type="entry name" value="GLUCOSE REPRESSIBLE PROTEIN MAK10"/>
    <property type="match status" value="1"/>
</dbReference>
<dbReference type="Pfam" id="PF04112">
    <property type="entry name" value="Mak10"/>
    <property type="match status" value="1"/>
</dbReference>
<organism evidence="6 7">
    <name type="scientific">Yarrowia lipolytica</name>
    <name type="common">Candida lipolytica</name>
    <dbReference type="NCBI Taxonomy" id="4952"/>
    <lineage>
        <taxon>Eukaryota</taxon>
        <taxon>Fungi</taxon>
        <taxon>Dikarya</taxon>
        <taxon>Ascomycota</taxon>
        <taxon>Saccharomycotina</taxon>
        <taxon>Dipodascomycetes</taxon>
        <taxon>Dipodascales</taxon>
        <taxon>Dipodascales incertae sedis</taxon>
        <taxon>Yarrowia</taxon>
    </lineage>
</organism>
<comment type="similarity">
    <text evidence="2">Belongs to the MAK10 family.</text>
</comment>
<evidence type="ECO:0000256" key="2">
    <source>
        <dbReference type="ARBA" id="ARBA00006289"/>
    </source>
</evidence>
<evidence type="ECO:0000259" key="4">
    <source>
        <dbReference type="Pfam" id="PF04112"/>
    </source>
</evidence>
<protein>
    <submittedName>
        <fullName evidence="6">Mak10 subunit, NatC N-terminal acetyltransferase-domain-containing protein</fullName>
    </submittedName>
</protein>
<dbReference type="Pfam" id="PF25789">
    <property type="entry name" value="TPR_NAA35"/>
    <property type="match status" value="1"/>
</dbReference>
<dbReference type="GO" id="GO:0016740">
    <property type="term" value="F:transferase activity"/>
    <property type="evidence" value="ECO:0007669"/>
    <property type="project" value="UniProtKB-KW"/>
</dbReference>
<dbReference type="Proteomes" id="UP000256601">
    <property type="component" value="Unassembled WGS sequence"/>
</dbReference>
<gene>
    <name evidence="6" type="ORF">B0I71DRAFT_127179</name>
</gene>
<keyword evidence="6" id="KW-0808">Transferase</keyword>
<sequence>MLQPDLRYVNGEYKDITEELLGLARQLDVSELAKSPAFQLLDGVSALEIGNDRMDTGLLYKPLEESLAQLPKIDGAESVLRLMDLCFGVERAWQNGASLIQSVFSCAYIESILAGHNAGAPLGHIEFQEWRHVFNVWAVAMLKNIGQSLDIMMHGGVIEEEDIVFQTFQMNLFTTTGAKELESLMDSAIEWVQTQKSEFAHAIVDRLKLRKEITQLGALTLARKLDGSIAAAKQAKRLAETITVSDSETPLEKSFTNEIQGRVQNDAPPRNLVRMKPSEAVSDFVAAMDEIISCGDVASVTSSAEFLGFMVKFSALNTKPFTRAYMHTQIIDGEQFALLGKPVREWVVKDMIENTCATGWGQYVLTTSDSAVAELTAPFLAEADMAYSDLFGILVLNRSRQRQVLSHAVVTWDGLQVMAENLETQLEELVEPDRIDMGAGQKMNAMPITSWVMLRKLQVMIWTALLGFELDVYKLHEWGFMSWYCEYLSLQRKQYLERVRYYLCVYADNAQMSQTFNKKNKKKGKKGGASGPKEVPTTMLQLEDINKATMLTQSMTIESSALADLCKCSMLLMYLYDRFGLIQHPQIKYTTADLMYALRLKPFSSVGVPALVNYSQFKESTTDQLDALSVDDIFAIATRTTNELKKMVDAVVKQTDVKREPQVQLLQRSTMGISINLASLKMKKNDVNDYKVDVVKSGYHLFFPVPSLKKKE</sequence>
<feature type="domain" description="NAA35-like TPR repeats" evidence="5">
    <location>
        <begin position="297"/>
        <end position="705"/>
    </location>
</feature>
<dbReference type="AlphaFoldDB" id="A0A371CE13"/>
<accession>A0A371CE13</accession>
<feature type="non-terminal residue" evidence="6">
    <location>
        <position position="1"/>
    </location>
</feature>
<dbReference type="InterPro" id="IPR057982">
    <property type="entry name" value="TPR_NAA35"/>
</dbReference>
<evidence type="ECO:0000256" key="1">
    <source>
        <dbReference type="ARBA" id="ARBA00004496"/>
    </source>
</evidence>
<name>A0A371CE13_YARLL</name>
<dbReference type="VEuPathDB" id="FungiDB:YALI0_F08591g"/>
<dbReference type="EMBL" id="KZ857325">
    <property type="protein sequence ID" value="RDW28515.1"/>
    <property type="molecule type" value="Genomic_DNA"/>
</dbReference>
<dbReference type="InterPro" id="IPR007244">
    <property type="entry name" value="Naa35_N"/>
</dbReference>